<dbReference type="OrthoDB" id="10250354at2759"/>
<dbReference type="Proteomes" id="UP000799436">
    <property type="component" value="Unassembled WGS sequence"/>
</dbReference>
<dbReference type="PROSITE" id="PS50076">
    <property type="entry name" value="DNAJ_2"/>
    <property type="match status" value="1"/>
</dbReference>
<feature type="compositionally biased region" description="Low complexity" evidence="2">
    <location>
        <begin position="80"/>
        <end position="109"/>
    </location>
</feature>
<keyword evidence="5" id="KW-1185">Reference proteome</keyword>
<sequence length="231" mass="25042">FHPTSARSDMPDHYATLELPTNATAGEIKKQFYKLSKAYHPDLHRDDSSSSQKFVQISEAHATLGSPEKKARYDRDLLRSHAPSGAGSRPSGSYSSASQPAGSRPPSGLSRRRTQFRGPPPSFYRSGGWGEHSEKRSEHASKASHSHEAQGQAQSGPAGTGPGGFTQGFDNDVRHFDQKGHYRTHSEIERTRHKARRKQYTISEDDIAAAAAGGTSTLANFVMISGVLGLA</sequence>
<dbReference type="PANTHER" id="PTHR44145:SF3">
    <property type="entry name" value="DNAJ HOMOLOG SUBFAMILY A MEMBER 3, MITOCHONDRIAL"/>
    <property type="match status" value="1"/>
</dbReference>
<reference evidence="4" key="1">
    <citation type="journal article" date="2020" name="Stud. Mycol.">
        <title>101 Dothideomycetes genomes: a test case for predicting lifestyles and emergence of pathogens.</title>
        <authorList>
            <person name="Haridas S."/>
            <person name="Albert R."/>
            <person name="Binder M."/>
            <person name="Bloem J."/>
            <person name="Labutti K."/>
            <person name="Salamov A."/>
            <person name="Andreopoulos B."/>
            <person name="Baker S."/>
            <person name="Barry K."/>
            <person name="Bills G."/>
            <person name="Bluhm B."/>
            <person name="Cannon C."/>
            <person name="Castanera R."/>
            <person name="Culley D."/>
            <person name="Daum C."/>
            <person name="Ezra D."/>
            <person name="Gonzalez J."/>
            <person name="Henrissat B."/>
            <person name="Kuo A."/>
            <person name="Liang C."/>
            <person name="Lipzen A."/>
            <person name="Lutzoni F."/>
            <person name="Magnuson J."/>
            <person name="Mondo S."/>
            <person name="Nolan M."/>
            <person name="Ohm R."/>
            <person name="Pangilinan J."/>
            <person name="Park H.-J."/>
            <person name="Ramirez L."/>
            <person name="Alfaro M."/>
            <person name="Sun H."/>
            <person name="Tritt A."/>
            <person name="Yoshinaga Y."/>
            <person name="Zwiers L.-H."/>
            <person name="Turgeon B."/>
            <person name="Goodwin S."/>
            <person name="Spatafora J."/>
            <person name="Crous P."/>
            <person name="Grigoriev I."/>
        </authorList>
    </citation>
    <scope>NUCLEOTIDE SEQUENCE</scope>
    <source>
        <strain evidence="4">CBS 116005</strain>
    </source>
</reference>
<dbReference type="EMBL" id="ML995828">
    <property type="protein sequence ID" value="KAF2770061.1"/>
    <property type="molecule type" value="Genomic_DNA"/>
</dbReference>
<dbReference type="InterPro" id="IPR001623">
    <property type="entry name" value="DnaJ_domain"/>
</dbReference>
<protein>
    <submittedName>
        <fullName evidence="4">DnaJ-domain-containing protein</fullName>
    </submittedName>
</protein>
<gene>
    <name evidence="4" type="ORF">EJ03DRAFT_248396</name>
</gene>
<accession>A0A6G1LAU4</accession>
<evidence type="ECO:0000313" key="4">
    <source>
        <dbReference type="EMBL" id="KAF2770061.1"/>
    </source>
</evidence>
<evidence type="ECO:0000259" key="3">
    <source>
        <dbReference type="PROSITE" id="PS50076"/>
    </source>
</evidence>
<evidence type="ECO:0000256" key="1">
    <source>
        <dbReference type="ARBA" id="ARBA00023186"/>
    </source>
</evidence>
<feature type="region of interest" description="Disordered" evidence="2">
    <location>
        <begin position="41"/>
        <end position="173"/>
    </location>
</feature>
<dbReference type="Gene3D" id="1.10.287.110">
    <property type="entry name" value="DnaJ domain"/>
    <property type="match status" value="1"/>
</dbReference>
<dbReference type="SMART" id="SM00271">
    <property type="entry name" value="DnaJ"/>
    <property type="match status" value="1"/>
</dbReference>
<name>A0A6G1LAU4_9PEZI</name>
<evidence type="ECO:0000313" key="5">
    <source>
        <dbReference type="Proteomes" id="UP000799436"/>
    </source>
</evidence>
<feature type="region of interest" description="Disordered" evidence="2">
    <location>
        <begin position="1"/>
        <end position="22"/>
    </location>
</feature>
<evidence type="ECO:0000256" key="2">
    <source>
        <dbReference type="SAM" id="MobiDB-lite"/>
    </source>
</evidence>
<dbReference type="CDD" id="cd06257">
    <property type="entry name" value="DnaJ"/>
    <property type="match status" value="1"/>
</dbReference>
<proteinExistence type="predicted"/>
<feature type="compositionally biased region" description="Basic and acidic residues" evidence="2">
    <location>
        <begin position="131"/>
        <end position="148"/>
    </location>
</feature>
<feature type="non-terminal residue" evidence="4">
    <location>
        <position position="231"/>
    </location>
</feature>
<feature type="compositionally biased region" description="Basic and acidic residues" evidence="2">
    <location>
        <begin position="67"/>
        <end position="79"/>
    </location>
</feature>
<feature type="domain" description="J" evidence="3">
    <location>
        <begin position="12"/>
        <end position="77"/>
    </location>
</feature>
<dbReference type="PANTHER" id="PTHR44145">
    <property type="entry name" value="DNAJ HOMOLOG SUBFAMILY A MEMBER 3, MITOCHONDRIAL"/>
    <property type="match status" value="1"/>
</dbReference>
<dbReference type="AlphaFoldDB" id="A0A6G1LAU4"/>
<organism evidence="4 5">
    <name type="scientific">Teratosphaeria nubilosa</name>
    <dbReference type="NCBI Taxonomy" id="161662"/>
    <lineage>
        <taxon>Eukaryota</taxon>
        <taxon>Fungi</taxon>
        <taxon>Dikarya</taxon>
        <taxon>Ascomycota</taxon>
        <taxon>Pezizomycotina</taxon>
        <taxon>Dothideomycetes</taxon>
        <taxon>Dothideomycetidae</taxon>
        <taxon>Mycosphaerellales</taxon>
        <taxon>Teratosphaeriaceae</taxon>
        <taxon>Teratosphaeria</taxon>
    </lineage>
</organism>
<dbReference type="InterPro" id="IPR036869">
    <property type="entry name" value="J_dom_sf"/>
</dbReference>
<dbReference type="PRINTS" id="PR00625">
    <property type="entry name" value="JDOMAIN"/>
</dbReference>
<keyword evidence="1" id="KW-0143">Chaperone</keyword>
<dbReference type="InterPro" id="IPR051938">
    <property type="entry name" value="Apopto_cytoskel_mod"/>
</dbReference>
<feature type="non-terminal residue" evidence="4">
    <location>
        <position position="1"/>
    </location>
</feature>
<dbReference type="SUPFAM" id="SSF46565">
    <property type="entry name" value="Chaperone J-domain"/>
    <property type="match status" value="1"/>
</dbReference>
<dbReference type="Pfam" id="PF00226">
    <property type="entry name" value="DnaJ"/>
    <property type="match status" value="1"/>
</dbReference>